<dbReference type="InterPro" id="IPR007391">
    <property type="entry name" value="Vancomycin_resist_VanW"/>
</dbReference>
<accession>A0A841UCD8</accession>
<dbReference type="InterPro" id="IPR052913">
    <property type="entry name" value="Glycopeptide_resist_protein"/>
</dbReference>
<organism evidence="1 2">
    <name type="scientific">Cohnella xylanilytica</name>
    <dbReference type="NCBI Taxonomy" id="557555"/>
    <lineage>
        <taxon>Bacteria</taxon>
        <taxon>Bacillati</taxon>
        <taxon>Bacillota</taxon>
        <taxon>Bacilli</taxon>
        <taxon>Bacillales</taxon>
        <taxon>Paenibacillaceae</taxon>
        <taxon>Cohnella</taxon>
    </lineage>
</organism>
<keyword evidence="2" id="KW-1185">Reference proteome</keyword>
<dbReference type="AlphaFoldDB" id="A0A841UCD8"/>
<dbReference type="RefSeq" id="WP_185139554.1">
    <property type="nucleotide sequence ID" value="NZ_BORM01000010.1"/>
</dbReference>
<evidence type="ECO:0000313" key="2">
    <source>
        <dbReference type="Proteomes" id="UP000553776"/>
    </source>
</evidence>
<dbReference type="EMBL" id="JACJVR010000130">
    <property type="protein sequence ID" value="MBB6695611.1"/>
    <property type="molecule type" value="Genomic_DNA"/>
</dbReference>
<reference evidence="1 2" key="1">
    <citation type="submission" date="2020-08" db="EMBL/GenBank/DDBJ databases">
        <title>Cohnella phylogeny.</title>
        <authorList>
            <person name="Dunlap C."/>
        </authorList>
    </citation>
    <scope>NUCLEOTIDE SEQUENCE [LARGE SCALE GENOMIC DNA]</scope>
    <source>
        <strain evidence="1 2">DSM 25239</strain>
    </source>
</reference>
<proteinExistence type="predicted"/>
<comment type="caution">
    <text evidence="1">The sequence shown here is derived from an EMBL/GenBank/DDBJ whole genome shotgun (WGS) entry which is preliminary data.</text>
</comment>
<dbReference type="Proteomes" id="UP000553776">
    <property type="component" value="Unassembled WGS sequence"/>
</dbReference>
<dbReference type="PANTHER" id="PTHR35788">
    <property type="entry name" value="EXPORTED PROTEIN-RELATED"/>
    <property type="match status" value="1"/>
</dbReference>
<name>A0A841UCD8_9BACL</name>
<evidence type="ECO:0000313" key="1">
    <source>
        <dbReference type="EMBL" id="MBB6695611.1"/>
    </source>
</evidence>
<sequence>MLGISMAGLLLMLLQEPAPDRLSVQHQGRTAITAKREDYRLPVIPLYDPYRFDRLADELERRIYLAPSDARIGPAGEIVKEKPGSRLNRPAFADLFSAYYYGSGPGAFEAPTLPVYAKVDSELLAAIREKPIGYYVTYYNTGNRNRSHNIALAAKAIDGTVVFPGESFSFNRTVGMRTPQRGYLQAPVIVRGELSEDIGGGICQVSSTLFNAIDRAGMKIKERYSHSRHVPYVLPGRDATVSWGGPDFVFENPYNQPALIRASASDGRMVVMIYSSELIEYKPRNVPGMSSRLPQEISLKTGARSGFGRG</sequence>
<dbReference type="PANTHER" id="PTHR35788:SF1">
    <property type="entry name" value="EXPORTED PROTEIN"/>
    <property type="match status" value="1"/>
</dbReference>
<gene>
    <name evidence="1" type="ORF">H7B90_29890</name>
</gene>
<protein>
    <submittedName>
        <fullName evidence="1">VanW family protein</fullName>
    </submittedName>
</protein>
<dbReference type="Pfam" id="PF04294">
    <property type="entry name" value="VanW"/>
    <property type="match status" value="1"/>
</dbReference>